<sequence>MPSEEHVDALPVFRSVMGQVLALLEPLSRASLTAIRRRILPKDGANVESVICPLGALLTGIMDDRTPIKPLHASFYDFLTDRSRSGELFVGESTTHHQNLAFASLRVMKDELRFNICDLESSYLPNSAVTDLEERINRSISPELQYSCRFWTFHVNAARFERSLATEIECFLTNDRVLFYLEVLSLTQALIGTTWALSSIIPWFKVRSFYDLPAMEDNAVVTG</sequence>
<evidence type="ECO:0000313" key="1">
    <source>
        <dbReference type="EMBL" id="CCM06112.1"/>
    </source>
</evidence>
<dbReference type="OrthoDB" id="3262244at2759"/>
<dbReference type="EMBL" id="HE797224">
    <property type="protein sequence ID" value="CCM06112.1"/>
    <property type="molecule type" value="Genomic_DNA"/>
</dbReference>
<protein>
    <submittedName>
        <fullName evidence="1">Uncharacterized protein</fullName>
    </submittedName>
</protein>
<keyword evidence="2" id="KW-1185">Reference proteome</keyword>
<dbReference type="InParanoid" id="J4I2L7"/>
<accession>J4I2L7</accession>
<dbReference type="Proteomes" id="UP000006352">
    <property type="component" value="Unassembled WGS sequence"/>
</dbReference>
<name>J4I2L7_9APHY</name>
<reference evidence="1 2" key="1">
    <citation type="journal article" date="2012" name="Appl. Environ. Microbiol.">
        <title>Short-read sequencing for genomic analysis of the brown rot fungus Fibroporia radiculosa.</title>
        <authorList>
            <person name="Tang J.D."/>
            <person name="Perkins A.D."/>
            <person name="Sonstegard T.S."/>
            <person name="Schroeder S.G."/>
            <person name="Burgess S.C."/>
            <person name="Diehl S.V."/>
        </authorList>
    </citation>
    <scope>NUCLEOTIDE SEQUENCE [LARGE SCALE GENOMIC DNA]</scope>
    <source>
        <strain evidence="1 2">TFFH 294</strain>
    </source>
</reference>
<dbReference type="STRING" id="599839.J4I2L7"/>
<dbReference type="RefSeq" id="XP_012185395.1">
    <property type="nucleotide sequence ID" value="XM_012330005.1"/>
</dbReference>
<dbReference type="AlphaFoldDB" id="J4I2L7"/>
<dbReference type="GeneID" id="24101023"/>
<dbReference type="HOGENOM" id="CLU_1240173_0_0_1"/>
<gene>
    <name evidence="1" type="ORF">FIBRA_08361</name>
</gene>
<organism evidence="1 2">
    <name type="scientific">Fibroporia radiculosa</name>
    <dbReference type="NCBI Taxonomy" id="599839"/>
    <lineage>
        <taxon>Eukaryota</taxon>
        <taxon>Fungi</taxon>
        <taxon>Dikarya</taxon>
        <taxon>Basidiomycota</taxon>
        <taxon>Agaricomycotina</taxon>
        <taxon>Agaricomycetes</taxon>
        <taxon>Polyporales</taxon>
        <taxon>Fibroporiaceae</taxon>
        <taxon>Fibroporia</taxon>
    </lineage>
</organism>
<evidence type="ECO:0000313" key="2">
    <source>
        <dbReference type="Proteomes" id="UP000006352"/>
    </source>
</evidence>
<proteinExistence type="predicted"/>